<keyword evidence="3" id="KW-1185">Reference proteome</keyword>
<dbReference type="GO" id="GO:0008270">
    <property type="term" value="F:zinc ion binding"/>
    <property type="evidence" value="ECO:0007669"/>
    <property type="project" value="InterPro"/>
</dbReference>
<dbReference type="PANTHER" id="PTHR46742:SF2">
    <property type="entry name" value="ZINC FINGER MATRIN-TYPE PROTEIN 1"/>
    <property type="match status" value="1"/>
</dbReference>
<dbReference type="PROSITE" id="PS00028">
    <property type="entry name" value="ZINC_FINGER_C2H2_1"/>
    <property type="match status" value="1"/>
</dbReference>
<accession>A0A1V4JEU9</accession>
<dbReference type="AlphaFoldDB" id="A0A1V4JEU9"/>
<organism evidence="2 3">
    <name type="scientific">Patagioenas fasciata monilis</name>
    <dbReference type="NCBI Taxonomy" id="372326"/>
    <lineage>
        <taxon>Eukaryota</taxon>
        <taxon>Metazoa</taxon>
        <taxon>Chordata</taxon>
        <taxon>Craniata</taxon>
        <taxon>Vertebrata</taxon>
        <taxon>Euteleostomi</taxon>
        <taxon>Archelosauria</taxon>
        <taxon>Archosauria</taxon>
        <taxon>Dinosauria</taxon>
        <taxon>Saurischia</taxon>
        <taxon>Theropoda</taxon>
        <taxon>Coelurosauria</taxon>
        <taxon>Aves</taxon>
        <taxon>Neognathae</taxon>
        <taxon>Neoaves</taxon>
        <taxon>Columbimorphae</taxon>
        <taxon>Columbiformes</taxon>
        <taxon>Columbidae</taxon>
        <taxon>Patagioenas</taxon>
    </lineage>
</organism>
<dbReference type="InterPro" id="IPR013087">
    <property type="entry name" value="Znf_C2H2_type"/>
</dbReference>
<dbReference type="SUPFAM" id="SSF57667">
    <property type="entry name" value="beta-beta-alpha zinc fingers"/>
    <property type="match status" value="1"/>
</dbReference>
<dbReference type="EMBL" id="LSYS01007721">
    <property type="protein sequence ID" value="OPJ70773.1"/>
    <property type="molecule type" value="Genomic_DNA"/>
</dbReference>
<dbReference type="Gene3D" id="3.30.160.60">
    <property type="entry name" value="Classic Zinc Finger"/>
    <property type="match status" value="2"/>
</dbReference>
<dbReference type="GO" id="GO:0003676">
    <property type="term" value="F:nucleic acid binding"/>
    <property type="evidence" value="ECO:0007669"/>
    <property type="project" value="InterPro"/>
</dbReference>
<comment type="caution">
    <text evidence="2">The sequence shown here is derived from an EMBL/GenBank/DDBJ whole genome shotgun (WGS) entry which is preliminary data.</text>
</comment>
<gene>
    <name evidence="2" type="ORF">AV530_017148</name>
</gene>
<reference evidence="2 3" key="1">
    <citation type="submission" date="2016-02" db="EMBL/GenBank/DDBJ databases">
        <title>Band-tailed pigeon sequencing and assembly.</title>
        <authorList>
            <person name="Soares A.E."/>
            <person name="Novak B.J."/>
            <person name="Rice E.S."/>
            <person name="O'Connell B."/>
            <person name="Chang D."/>
            <person name="Weber S."/>
            <person name="Shapiro B."/>
        </authorList>
    </citation>
    <scope>NUCLEOTIDE SEQUENCE [LARGE SCALE GENOMIC DNA]</scope>
    <source>
        <strain evidence="2">BTP2013</strain>
        <tissue evidence="2">Blood</tissue>
    </source>
</reference>
<dbReference type="InterPro" id="IPR003604">
    <property type="entry name" value="Matrin/U1-like-C_Znf_C2H2"/>
</dbReference>
<evidence type="ECO:0000259" key="1">
    <source>
        <dbReference type="PROSITE" id="PS00028"/>
    </source>
</evidence>
<dbReference type="InterPro" id="IPR036236">
    <property type="entry name" value="Znf_C2H2_sf"/>
</dbReference>
<dbReference type="SMART" id="SM00451">
    <property type="entry name" value="ZnF_U1"/>
    <property type="match status" value="2"/>
</dbReference>
<sequence>MDGSRVVSKNRHCNLCNAFFNSPVAVLYCYLGKHHTRTLKQLSGDQAHAPAQSMQPVSALGVGHYLCSMCDIVLTSVESYQSHAQGDEHQINKKKLKKRRLKQNPQVVVQLDLHCAALSALQCASHSYGTCDSHLLVKLRAAEGTNGFLMTIEDLILNYIVLP</sequence>
<proteinExistence type="predicted"/>
<dbReference type="STRING" id="372326.A0A1V4JEU9"/>
<evidence type="ECO:0000313" key="3">
    <source>
        <dbReference type="Proteomes" id="UP000190648"/>
    </source>
</evidence>
<protein>
    <recommendedName>
        <fullName evidence="1">C2H2-type domain-containing protein</fullName>
    </recommendedName>
</protein>
<feature type="domain" description="C2H2-type" evidence="1">
    <location>
        <begin position="67"/>
        <end position="89"/>
    </location>
</feature>
<evidence type="ECO:0000313" key="2">
    <source>
        <dbReference type="EMBL" id="OPJ70773.1"/>
    </source>
</evidence>
<dbReference type="PANTHER" id="PTHR46742">
    <property type="entry name" value="LYSINE-RICH COILED-COIL PROTEIN 1"/>
    <property type="match status" value="1"/>
</dbReference>
<dbReference type="OrthoDB" id="1925236at2759"/>
<name>A0A1V4JEU9_PATFA</name>
<dbReference type="Proteomes" id="UP000190648">
    <property type="component" value="Unassembled WGS sequence"/>
</dbReference>
<dbReference type="Pfam" id="PF12874">
    <property type="entry name" value="zf-met"/>
    <property type="match status" value="1"/>
</dbReference>